<dbReference type="InterPro" id="IPR050492">
    <property type="entry name" value="Bact_metal-bind_prot9"/>
</dbReference>
<dbReference type="GO" id="GO:0046872">
    <property type="term" value="F:metal ion binding"/>
    <property type="evidence" value="ECO:0007669"/>
    <property type="project" value="InterPro"/>
</dbReference>
<reference evidence="8" key="1">
    <citation type="journal article" date="2014" name="Int. J. Syst. Evol. Microbiol.">
        <title>Complete genome sequence of Corynebacterium casei LMG S-19264T (=DSM 44701T), isolated from a smear-ripened cheese.</title>
        <authorList>
            <consortium name="US DOE Joint Genome Institute (JGI-PGF)"/>
            <person name="Walter F."/>
            <person name="Albersmeier A."/>
            <person name="Kalinowski J."/>
            <person name="Ruckert C."/>
        </authorList>
    </citation>
    <scope>NUCLEOTIDE SEQUENCE</scope>
    <source>
        <strain evidence="8">CGMCC 1.16012</strain>
    </source>
</reference>
<comment type="similarity">
    <text evidence="1">Belongs to the bacterial solute-binding protein 9 family.</text>
</comment>
<feature type="signal peptide" evidence="7">
    <location>
        <begin position="1"/>
        <end position="18"/>
    </location>
</feature>
<dbReference type="RefSeq" id="WP_229666086.1">
    <property type="nucleotide sequence ID" value="NZ_BMKN01000001.1"/>
</dbReference>
<keyword evidence="3" id="KW-0813">Transport</keyword>
<evidence type="ECO:0000256" key="1">
    <source>
        <dbReference type="ARBA" id="ARBA00011028"/>
    </source>
</evidence>
<evidence type="ECO:0000256" key="2">
    <source>
        <dbReference type="ARBA" id="ARBA00015915"/>
    </source>
</evidence>
<keyword evidence="5" id="KW-0406">Ion transport</keyword>
<dbReference type="Gene3D" id="3.40.50.1980">
    <property type="entry name" value="Nitrogenase molybdenum iron protein domain"/>
    <property type="match status" value="3"/>
</dbReference>
<feature type="compositionally biased region" description="Basic and acidic residues" evidence="6">
    <location>
        <begin position="120"/>
        <end position="171"/>
    </location>
</feature>
<dbReference type="AlphaFoldDB" id="A0A917AB65"/>
<sequence>MRILSSAIFSLLAGTAMADVPRVAVDVAPIHSLVSQVMEGVGTPDLLVEPGASPHGYALRPSQARALQRSDIVFWAGDDLTPWLHDVIEGIAPKAKALALMEEPPTLLLPTRDVAVFVHGHDEDGHDDHDEGGHDDHDEGGHDDHDEDDHEGHEKDEHAEDTHDDHGDGAQDAHVWLDPVNGKLWLQAIAGHLAEADPENAVTYQANATRAIESLDEQIKAINAKLAPHREKTFIVFHDAYQYFEARFGLTASGAIRLSDATAPSAARLAELRDELKEKGVVCAFSEPQFDDGLIKAVAGDQVKLGVLDPMGAKFDLGSQHYSQLMDDLATSIADCLR</sequence>
<keyword evidence="5" id="KW-0864">Zinc transport</keyword>
<keyword evidence="4 7" id="KW-0732">Signal</keyword>
<name>A0A917AB65_9RHOB</name>
<evidence type="ECO:0000256" key="5">
    <source>
        <dbReference type="ARBA" id="ARBA00022906"/>
    </source>
</evidence>
<evidence type="ECO:0000313" key="9">
    <source>
        <dbReference type="Proteomes" id="UP000606730"/>
    </source>
</evidence>
<proteinExistence type="inferred from homology"/>
<dbReference type="Proteomes" id="UP000606730">
    <property type="component" value="Unassembled WGS sequence"/>
</dbReference>
<comment type="caution">
    <text evidence="8">The sequence shown here is derived from an EMBL/GenBank/DDBJ whole genome shotgun (WGS) entry which is preliminary data.</text>
</comment>
<evidence type="ECO:0000256" key="4">
    <source>
        <dbReference type="ARBA" id="ARBA00022729"/>
    </source>
</evidence>
<organism evidence="8 9">
    <name type="scientific">Actibacterium pelagium</name>
    <dbReference type="NCBI Taxonomy" id="2029103"/>
    <lineage>
        <taxon>Bacteria</taxon>
        <taxon>Pseudomonadati</taxon>
        <taxon>Pseudomonadota</taxon>
        <taxon>Alphaproteobacteria</taxon>
        <taxon>Rhodobacterales</taxon>
        <taxon>Roseobacteraceae</taxon>
        <taxon>Actibacterium</taxon>
    </lineage>
</organism>
<dbReference type="Pfam" id="PF01297">
    <property type="entry name" value="ZnuA"/>
    <property type="match status" value="1"/>
</dbReference>
<keyword evidence="5" id="KW-0862">Zinc</keyword>
<evidence type="ECO:0000256" key="6">
    <source>
        <dbReference type="SAM" id="MobiDB-lite"/>
    </source>
</evidence>
<dbReference type="PANTHER" id="PTHR42953:SF3">
    <property type="entry name" value="HIGH-AFFINITY ZINC UPTAKE SYSTEM PROTEIN ZNUA"/>
    <property type="match status" value="1"/>
</dbReference>
<feature type="chain" id="PRO_5037931832" description="High-affinity zinc uptake system protein ZnuA" evidence="7">
    <location>
        <begin position="19"/>
        <end position="338"/>
    </location>
</feature>
<evidence type="ECO:0000256" key="3">
    <source>
        <dbReference type="ARBA" id="ARBA00022448"/>
    </source>
</evidence>
<dbReference type="PANTHER" id="PTHR42953">
    <property type="entry name" value="HIGH-AFFINITY ZINC UPTAKE SYSTEM PROTEIN ZNUA-RELATED"/>
    <property type="match status" value="1"/>
</dbReference>
<evidence type="ECO:0000313" key="8">
    <source>
        <dbReference type="EMBL" id="GGE39699.1"/>
    </source>
</evidence>
<reference evidence="8" key="2">
    <citation type="submission" date="2020-09" db="EMBL/GenBank/DDBJ databases">
        <authorList>
            <person name="Sun Q."/>
            <person name="Zhou Y."/>
        </authorList>
    </citation>
    <scope>NUCLEOTIDE SEQUENCE</scope>
    <source>
        <strain evidence="8">CGMCC 1.16012</strain>
    </source>
</reference>
<dbReference type="EMBL" id="BMKN01000001">
    <property type="protein sequence ID" value="GGE39699.1"/>
    <property type="molecule type" value="Genomic_DNA"/>
</dbReference>
<protein>
    <recommendedName>
        <fullName evidence="2">High-affinity zinc uptake system protein ZnuA</fullName>
    </recommendedName>
</protein>
<keyword evidence="9" id="KW-1185">Reference proteome</keyword>
<accession>A0A917AB65</accession>
<dbReference type="InterPro" id="IPR006127">
    <property type="entry name" value="ZnuA-like"/>
</dbReference>
<evidence type="ECO:0000256" key="7">
    <source>
        <dbReference type="SAM" id="SignalP"/>
    </source>
</evidence>
<gene>
    <name evidence="8" type="primary">znuA</name>
    <name evidence="8" type="ORF">GCM10011517_04260</name>
</gene>
<feature type="region of interest" description="Disordered" evidence="6">
    <location>
        <begin position="120"/>
        <end position="173"/>
    </location>
</feature>
<dbReference type="GO" id="GO:0006829">
    <property type="term" value="P:zinc ion transport"/>
    <property type="evidence" value="ECO:0007669"/>
    <property type="project" value="UniProtKB-KW"/>
</dbReference>
<dbReference type="SUPFAM" id="SSF53807">
    <property type="entry name" value="Helical backbone' metal receptor"/>
    <property type="match status" value="1"/>
</dbReference>